<dbReference type="SMART" id="SM00867">
    <property type="entry name" value="YceI"/>
    <property type="match status" value="1"/>
</dbReference>
<comment type="caution">
    <text evidence="3">The sequence shown here is derived from an EMBL/GenBank/DDBJ whole genome shotgun (WGS) entry which is preliminary data.</text>
</comment>
<dbReference type="SUPFAM" id="SSF101874">
    <property type="entry name" value="YceI-like"/>
    <property type="match status" value="1"/>
</dbReference>
<dbReference type="RefSeq" id="WP_037437958.1">
    <property type="nucleotide sequence ID" value="NZ_JNFF01000013.1"/>
</dbReference>
<dbReference type="Pfam" id="PF04264">
    <property type="entry name" value="YceI"/>
    <property type="match status" value="1"/>
</dbReference>
<evidence type="ECO:0000259" key="2">
    <source>
        <dbReference type="SMART" id="SM00867"/>
    </source>
</evidence>
<dbReference type="Proteomes" id="UP000028007">
    <property type="component" value="Unassembled WGS sequence"/>
</dbReference>
<protein>
    <submittedName>
        <fullName evidence="3">Polyisoprenoid-binding protein</fullName>
    </submittedName>
</protein>
<keyword evidence="4" id="KW-1185">Reference proteome</keyword>
<evidence type="ECO:0000313" key="3">
    <source>
        <dbReference type="EMBL" id="KEQ31519.1"/>
    </source>
</evidence>
<evidence type="ECO:0000313" key="4">
    <source>
        <dbReference type="Proteomes" id="UP000028007"/>
    </source>
</evidence>
<dbReference type="OrthoDB" id="9811006at2"/>
<dbReference type="EMBL" id="JNFF01000013">
    <property type="protein sequence ID" value="KEQ31519.1"/>
    <property type="molecule type" value="Genomic_DNA"/>
</dbReference>
<feature type="domain" description="Lipid/polyisoprenoid-binding YceI-like" evidence="2">
    <location>
        <begin position="25"/>
        <end position="191"/>
    </location>
</feature>
<proteinExistence type="predicted"/>
<feature type="signal peptide" evidence="1">
    <location>
        <begin position="1"/>
        <end position="17"/>
    </location>
</feature>
<dbReference type="eggNOG" id="COG2353">
    <property type="taxonomic scope" value="Bacteria"/>
</dbReference>
<reference evidence="3 4" key="1">
    <citation type="journal article" date="1992" name="Int. J. Syst. Bacteriol.">
        <title>Sphingobacterium antarcticus sp. nov. a Psychrotrophic Bacterium from the Soils of Schirmacher Oasis, Antarctica.</title>
        <authorList>
            <person name="Shivaji S."/>
            <person name="Ray M.K."/>
            <person name="Rao N.S."/>
            <person name="Saiserr L."/>
            <person name="Jagannadham M.V."/>
            <person name="Kumar G.S."/>
            <person name="Reddy G."/>
            <person name="Bhargava P.M."/>
        </authorList>
    </citation>
    <scope>NUCLEOTIDE SEQUENCE [LARGE SCALE GENOMIC DNA]</scope>
    <source>
        <strain evidence="3 4">4BY</strain>
    </source>
</reference>
<feature type="chain" id="PRO_5001761969" evidence="1">
    <location>
        <begin position="18"/>
        <end position="193"/>
    </location>
</feature>
<dbReference type="Gene3D" id="2.40.128.110">
    <property type="entry name" value="Lipid/polyisoprenoid-binding, YceI-like"/>
    <property type="match status" value="1"/>
</dbReference>
<evidence type="ECO:0000256" key="1">
    <source>
        <dbReference type="SAM" id="SignalP"/>
    </source>
</evidence>
<sequence length="193" mass="21000">MKKIFVLLLAASASLFAFTPIALNTWTADKSHSKVGFSVTHMLISDVEGSFKNFESTVTASKDDFSDAVVNLSADVKSVSTDNEKRDAHLLNADFFDAEKYPKLTFKSTSVKKVSANKFKVNGLLTFHGVSKPVELDATLRGVNTNANTKKSVAGFKVTGTIKRSDFNFGTKYPGAVLSDEVELTANTEFIKN</sequence>
<dbReference type="PANTHER" id="PTHR34406">
    <property type="entry name" value="PROTEIN YCEI"/>
    <property type="match status" value="1"/>
</dbReference>
<dbReference type="AlphaFoldDB" id="A0A081PLE6"/>
<dbReference type="InterPro" id="IPR036761">
    <property type="entry name" value="TTHA0802/YceI-like_sf"/>
</dbReference>
<keyword evidence="1" id="KW-0732">Signal</keyword>
<dbReference type="InterPro" id="IPR007372">
    <property type="entry name" value="Lipid/polyisoprenoid-bd_YceI"/>
</dbReference>
<accession>A0A081PLE6</accession>
<name>A0A081PLE6_9SPHI</name>
<gene>
    <name evidence="3" type="ORF">N180_10955</name>
</gene>
<dbReference type="PANTHER" id="PTHR34406:SF1">
    <property type="entry name" value="PROTEIN YCEI"/>
    <property type="match status" value="1"/>
</dbReference>
<organism evidence="3 4">
    <name type="scientific">Pedobacter antarcticus 4BY</name>
    <dbReference type="NCBI Taxonomy" id="1358423"/>
    <lineage>
        <taxon>Bacteria</taxon>
        <taxon>Pseudomonadati</taxon>
        <taxon>Bacteroidota</taxon>
        <taxon>Sphingobacteriia</taxon>
        <taxon>Sphingobacteriales</taxon>
        <taxon>Sphingobacteriaceae</taxon>
        <taxon>Pedobacter</taxon>
    </lineage>
</organism>